<evidence type="ECO:0000259" key="2">
    <source>
        <dbReference type="SMART" id="SM00460"/>
    </source>
</evidence>
<dbReference type="RefSeq" id="XP_022333109.1">
    <property type="nucleotide sequence ID" value="XM_022477401.1"/>
</dbReference>
<dbReference type="RefSeq" id="XP_022333108.1">
    <property type="nucleotide sequence ID" value="XM_022477400.1"/>
</dbReference>
<dbReference type="GeneID" id="111130379"/>
<dbReference type="SUPFAM" id="SSF54001">
    <property type="entry name" value="Cysteine proteinases"/>
    <property type="match status" value="1"/>
</dbReference>
<reference evidence="4 5" key="1">
    <citation type="submission" date="2025-04" db="UniProtKB">
        <authorList>
            <consortium name="RefSeq"/>
        </authorList>
    </citation>
    <scope>IDENTIFICATION</scope>
    <source>
        <tissue evidence="4 5">Whole sample</tissue>
    </source>
</reference>
<gene>
    <name evidence="4 5" type="primary">LOC111130379</name>
</gene>
<dbReference type="Proteomes" id="UP000694844">
    <property type="component" value="Chromosome 4"/>
</dbReference>
<proteinExistence type="predicted"/>
<evidence type="ECO:0000313" key="3">
    <source>
        <dbReference type="Proteomes" id="UP000694844"/>
    </source>
</evidence>
<evidence type="ECO:0000313" key="5">
    <source>
        <dbReference type="RefSeq" id="XP_022333109.1"/>
    </source>
</evidence>
<dbReference type="Gene3D" id="3.10.620.30">
    <property type="match status" value="1"/>
</dbReference>
<feature type="compositionally biased region" description="Acidic residues" evidence="1">
    <location>
        <begin position="840"/>
        <end position="854"/>
    </location>
</feature>
<dbReference type="AlphaFoldDB" id="A0A8B8E053"/>
<feature type="compositionally biased region" description="Polar residues" evidence="1">
    <location>
        <begin position="27"/>
        <end position="38"/>
    </location>
</feature>
<dbReference type="Gene3D" id="1.20.920.60">
    <property type="match status" value="1"/>
</dbReference>
<name>A0A8B8E053_CRAVI</name>
<dbReference type="InterPro" id="IPR002931">
    <property type="entry name" value="Transglutaminase-like"/>
</dbReference>
<dbReference type="Pfam" id="PF01841">
    <property type="entry name" value="Transglut_core"/>
    <property type="match status" value="1"/>
</dbReference>
<dbReference type="PANTHER" id="PTHR47020:SF1">
    <property type="entry name" value="HILLARIN"/>
    <property type="match status" value="1"/>
</dbReference>
<dbReference type="InterPro" id="IPR038765">
    <property type="entry name" value="Papain-like_cys_pep_sf"/>
</dbReference>
<evidence type="ECO:0000256" key="1">
    <source>
        <dbReference type="SAM" id="MobiDB-lite"/>
    </source>
</evidence>
<keyword evidence="3" id="KW-1185">Reference proteome</keyword>
<dbReference type="Pfam" id="PF23265">
    <property type="entry name" value="Ig-like_KY"/>
    <property type="match status" value="2"/>
</dbReference>
<feature type="compositionally biased region" description="Basic and acidic residues" evidence="1">
    <location>
        <begin position="855"/>
        <end position="898"/>
    </location>
</feature>
<dbReference type="InterPro" id="IPR056564">
    <property type="entry name" value="Ig-like_KY"/>
</dbReference>
<feature type="region of interest" description="Disordered" evidence="1">
    <location>
        <begin position="1"/>
        <end position="127"/>
    </location>
</feature>
<dbReference type="KEGG" id="cvn:111130379"/>
<sequence length="898" mass="101175">MGGGASKSSSQGATSGMSAQQGSSTGNGNTIPTGQPSDPNGLEPVNRARHNEGEDMSGPPDRLGSGPMEDIDDRSRGNLGSSSEEMGYKGGGDSSDLADILQENTKETSKIPVVEDGYPPPKPALNRKSDILRPADILAADKRARQVKPQDANNCEDLAKQLTEGMSRDIQQVRAIYTWVINQNVQEIEFPANSIINSPMDILKRMKDGRSSYTTLFTLLCRAAKIPCAIIHGIAKSCRYDVGQSDLGKLRNAWNAVYINGGWRFVYPLWACHVATPSNSKGWSLLDSKGKAVNEKIPTEGKEIIHAVNEYFFMPDAEEFVHRCFPDKPEWQLLRTTITKEQFIEMPFCQPPFFDYKLKLVSKPNCVLNSKDGKCSISLKGALIENMMMAFDLYFSEKESGTSFPSGVPTDKYVAVLQQKGYVVFNVRVPHPGVYKIDIYGVCQGDLLWLCSFKFVCKNSNHDVKPFPCSPDIGFGPNVITRFAGLIPESHCDGFITFNNRRQTEVNLTMVTQMQVQTKLVHHATNSQQLKDCVSHRKIGNQLCILLAIRHKGEYGLQIYSKRKEDKDFQNACNYLLESTEVEKKQRTYETASEKKARSRLQDSLHSKDPDFIQRAIDQFSSCGLENDGKVQHARDRIEYLKLSKDLRDSVNRRNLEALEESLHQAKSSKLSNKLQTLIHKAEAEVADLKKLDKHAHDILDMNLVTVTELRNYKTPKPIVHGVMKATFLLLGEREDYLEDWMDVQNLMWRIGKTALMKRIENFKKDGVEERVIQKAARCLRPYDEDMAHATSAGCGTFYVWAKDVVSDYTNGGIGGKQHKTPSGRKENSSNKYSSAADTYSDEYDEGVDDDLDQFEDHNNDQYDDRHSNDDLRHYDDQFTHEQEARNQRHDADDGYNS</sequence>
<feature type="region of interest" description="Disordered" evidence="1">
    <location>
        <begin position="814"/>
        <end position="898"/>
    </location>
</feature>
<dbReference type="PANTHER" id="PTHR47020">
    <property type="entry name" value="HILLARIN"/>
    <property type="match status" value="1"/>
</dbReference>
<organism evidence="3 5">
    <name type="scientific">Crassostrea virginica</name>
    <name type="common">Eastern oyster</name>
    <dbReference type="NCBI Taxonomy" id="6565"/>
    <lineage>
        <taxon>Eukaryota</taxon>
        <taxon>Metazoa</taxon>
        <taxon>Spiralia</taxon>
        <taxon>Lophotrochozoa</taxon>
        <taxon>Mollusca</taxon>
        <taxon>Bivalvia</taxon>
        <taxon>Autobranchia</taxon>
        <taxon>Pteriomorphia</taxon>
        <taxon>Ostreida</taxon>
        <taxon>Ostreoidea</taxon>
        <taxon>Ostreidae</taxon>
        <taxon>Crassostrea</taxon>
    </lineage>
</organism>
<protein>
    <submittedName>
        <fullName evidence="4 5">Uncharacterized protein LOC111130379</fullName>
    </submittedName>
</protein>
<feature type="compositionally biased region" description="Low complexity" evidence="1">
    <location>
        <begin position="1"/>
        <end position="26"/>
    </location>
</feature>
<accession>A0A8B8E053</accession>
<feature type="domain" description="Transglutaminase-like" evidence="2">
    <location>
        <begin position="203"/>
        <end position="270"/>
    </location>
</feature>
<dbReference type="OrthoDB" id="6129702at2759"/>
<dbReference type="SMART" id="SM00460">
    <property type="entry name" value="TGc"/>
    <property type="match status" value="1"/>
</dbReference>
<dbReference type="InterPro" id="IPR053041">
    <property type="entry name" value="Transglut-like_Superfamily_Mod"/>
</dbReference>
<evidence type="ECO:0000313" key="4">
    <source>
        <dbReference type="RefSeq" id="XP_022333108.1"/>
    </source>
</evidence>